<sequence>MDGYPPAYVAHNIPLLVVSGLGYGTEEELKLKLKDESRIISEVPSLVTEDALTLLQLFKDGDASDLAWNAREHSGRNKFRVKTVGREYMLPTRSAQLSAHFQTPSPITKPVLHSALSPLSPPSKLFPDGLFTSDWIDKHQDQVPSAFISFYTFTSDPKLSTSNDNQLKTDINNIKKTLSQSGYKTRLVVALLSEKSIVQSPDVEERLASIRKATGLDSKTAIFFLPPQSSAVELQAFVDTIVTTIYPICIEYYRDLSKHSRRKRNRGVIPPPTLPPTSGTSQTLPSQGWNVRYDFKLGVFAEFRQEMDSAVRSYESGYEALLGPDVLEAIASWSPRWNEARLLADIFALRILRCLLWNGNTTAAVRRWQMHRERIRDFVDRRGKGSSTYGWEAWEARWATVMAEMIQKVSIVEFGGPSTFLQAEKSIVIGERIQPWEYLHHPGYWFKSALVHLINRRVRAQAIPEEDRNPPGSSPASSIANKAYTYDTYLCPEPHDEMPRSGRPGVDHSALIIDVLTKAISEFQKRGQSRLVQELHLQSAKESMKQEKWDDAVRILRPLWQKMSFRAEGWWNAAEEISWALRKAAACAGDGGSIVAVDWELMNRSFTHHPSWRYDLSKSLEGLDTIKAKPAVVLHSNEIHSFLSATYTFEHAEGKVGELCPSQLVVTSVAIPTAASVTISDIKITFNGSMKPVVLSHRAIDDGLDQSPVVALQSVPLTEATPDERSVLIGHASLVFGPGQTRIFEFSTVLREDGEAKAISATFSMATDHFDLEYVNTFDQKIAPDVWWGETSIKKRVVRLDATAITILPKPPKIQLRIVGMQEQYYTNEQIVLKVEVTNGEDVESIVNLEVRLVGDDVPTVTLKLDDKENNEITELESGNQLAGTPIGRIASTAATIVDVVIPALDLPAVYDLSLKAAYNLVTDLETPVYQSMATQLEVINPFEANYDFSPRIHPDPWPSLFTHEEVEAATDPQEVKAQGLAQKWCLTARYASFARDELIVNDVDVEVLGSNGGIQCYTKKLTSIPSTGLRVSPKSLDEAQFDTFTQKISLDDRGTATLDVSLAIKWRRSNRDSTSASPINTTILAVPRLLVSSSEPRVLAAVSYSNKIASMIHFDVTIENPSNHFLTFGLTMEPSEKFAFSGTKQSTLQLVPLSRRTVGFRLLPTVRGEWVGPIQCVIRDRYFQKVLRIAPTEGMKSEKEGLLVWVPAEDEF</sequence>
<dbReference type="EMBL" id="JH921440">
    <property type="protein sequence ID" value="EKD16014.1"/>
    <property type="molecule type" value="Genomic_DNA"/>
</dbReference>
<dbReference type="HOGENOM" id="CLU_003572_1_0_1"/>
<evidence type="ECO:0000259" key="2">
    <source>
        <dbReference type="Pfam" id="PF07919"/>
    </source>
</evidence>
<proteinExistence type="predicted"/>
<feature type="region of interest" description="Disordered" evidence="1">
    <location>
        <begin position="263"/>
        <end position="284"/>
    </location>
</feature>
<dbReference type="STRING" id="1072389.K1XTU1"/>
<dbReference type="PANTHER" id="PTHR14374">
    <property type="entry name" value="FOIE GRAS"/>
    <property type="match status" value="1"/>
</dbReference>
<reference evidence="4 5" key="1">
    <citation type="journal article" date="2012" name="BMC Genomics">
        <title>Sequencing the genome of Marssonina brunnea reveals fungus-poplar co-evolution.</title>
        <authorList>
            <person name="Zhu S."/>
            <person name="Cao Y.-Z."/>
            <person name="Jiang C."/>
            <person name="Tan B.-Y."/>
            <person name="Wang Z."/>
            <person name="Feng S."/>
            <person name="Zhang L."/>
            <person name="Su X.-H."/>
            <person name="Brejova B."/>
            <person name="Vinar T."/>
            <person name="Xu M."/>
            <person name="Wang M.-X."/>
            <person name="Zhang S.-G."/>
            <person name="Huang M.-R."/>
            <person name="Wu R."/>
            <person name="Zhou Y."/>
        </authorList>
    </citation>
    <scope>NUCLEOTIDE SEQUENCE [LARGE SCALE GENOMIC DNA]</scope>
    <source>
        <strain evidence="4 5">MB_m1</strain>
    </source>
</reference>
<keyword evidence="5" id="KW-1185">Reference proteome</keyword>
<dbReference type="OrthoDB" id="6278596at2759"/>
<dbReference type="OMA" id="CVEYYRD"/>
<dbReference type="KEGG" id="mbe:MBM_06025"/>
<evidence type="ECO:0000259" key="3">
    <source>
        <dbReference type="Pfam" id="PF11817"/>
    </source>
</evidence>
<protein>
    <recommendedName>
        <fullName evidence="6">Glutathione transferase omega-1</fullName>
    </recommendedName>
</protein>
<evidence type="ECO:0000313" key="4">
    <source>
        <dbReference type="EMBL" id="EKD16014.1"/>
    </source>
</evidence>
<accession>K1XTU1</accession>
<dbReference type="PANTHER" id="PTHR14374:SF0">
    <property type="entry name" value="TRAFFICKING PROTEIN PARTICLE COMPLEX SUBUNIT 11"/>
    <property type="match status" value="1"/>
</dbReference>
<dbReference type="GeneID" id="18761960"/>
<dbReference type="eggNOG" id="KOG4386">
    <property type="taxonomic scope" value="Eukaryota"/>
</dbReference>
<dbReference type="InterPro" id="IPR021773">
    <property type="entry name" value="TPC11"/>
</dbReference>
<dbReference type="InterPro" id="IPR012880">
    <property type="entry name" value="Gryzun"/>
</dbReference>
<dbReference type="Pfam" id="PF07919">
    <property type="entry name" value="Gryzun"/>
    <property type="match status" value="1"/>
</dbReference>
<dbReference type="Pfam" id="PF11817">
    <property type="entry name" value="Foie-gras_1"/>
    <property type="match status" value="1"/>
</dbReference>
<dbReference type="InParanoid" id="K1XTU1"/>
<gene>
    <name evidence="4" type="ORF">MBM_06025</name>
</gene>
<feature type="domain" description="Gryzun putative trafficking through Golgi" evidence="2">
    <location>
        <begin position="632"/>
        <end position="1208"/>
    </location>
</feature>
<evidence type="ECO:0000313" key="5">
    <source>
        <dbReference type="Proteomes" id="UP000006753"/>
    </source>
</evidence>
<feature type="domain" description="Trafficking protein particle complex subunit 11" evidence="3">
    <location>
        <begin position="336"/>
        <end position="604"/>
    </location>
</feature>
<evidence type="ECO:0008006" key="6">
    <source>
        <dbReference type="Google" id="ProtNLM"/>
    </source>
</evidence>
<organism evidence="4 5">
    <name type="scientific">Marssonina brunnea f. sp. multigermtubi (strain MB_m1)</name>
    <name type="common">Marssonina leaf spot fungus</name>
    <dbReference type="NCBI Taxonomy" id="1072389"/>
    <lineage>
        <taxon>Eukaryota</taxon>
        <taxon>Fungi</taxon>
        <taxon>Dikarya</taxon>
        <taxon>Ascomycota</taxon>
        <taxon>Pezizomycotina</taxon>
        <taxon>Leotiomycetes</taxon>
        <taxon>Helotiales</taxon>
        <taxon>Drepanopezizaceae</taxon>
        <taxon>Drepanopeziza</taxon>
    </lineage>
</organism>
<evidence type="ECO:0000256" key="1">
    <source>
        <dbReference type="SAM" id="MobiDB-lite"/>
    </source>
</evidence>
<dbReference type="AlphaFoldDB" id="K1XTU1"/>
<dbReference type="RefSeq" id="XP_007293914.1">
    <property type="nucleotide sequence ID" value="XM_007293852.1"/>
</dbReference>
<dbReference type="Proteomes" id="UP000006753">
    <property type="component" value="Unassembled WGS sequence"/>
</dbReference>
<name>K1XTU1_MARBU</name>